<organism evidence="1 2">
    <name type="scientific">Niastella yeongjuensis</name>
    <dbReference type="NCBI Taxonomy" id="354355"/>
    <lineage>
        <taxon>Bacteria</taxon>
        <taxon>Pseudomonadati</taxon>
        <taxon>Bacteroidota</taxon>
        <taxon>Chitinophagia</taxon>
        <taxon>Chitinophagales</taxon>
        <taxon>Chitinophagaceae</taxon>
        <taxon>Niastella</taxon>
    </lineage>
</organism>
<dbReference type="OrthoDB" id="668222at2"/>
<proteinExistence type="predicted"/>
<evidence type="ECO:0008006" key="3">
    <source>
        <dbReference type="Google" id="ProtNLM"/>
    </source>
</evidence>
<name>A0A1V9ESJ1_9BACT</name>
<protein>
    <recommendedName>
        <fullName evidence="3">DUF4105 domain-containing protein</fullName>
    </recommendedName>
</protein>
<dbReference type="EMBL" id="LVXG01000016">
    <property type="protein sequence ID" value="OQP49012.1"/>
    <property type="molecule type" value="Genomic_DNA"/>
</dbReference>
<dbReference type="AlphaFoldDB" id="A0A1V9ESJ1"/>
<evidence type="ECO:0000313" key="1">
    <source>
        <dbReference type="EMBL" id="OQP49012.1"/>
    </source>
</evidence>
<gene>
    <name evidence="1" type="ORF">A4H97_29455</name>
</gene>
<dbReference type="STRING" id="354355.SAMN05660816_04388"/>
<dbReference type="Proteomes" id="UP000192610">
    <property type="component" value="Unassembled WGS sequence"/>
</dbReference>
<dbReference type="RefSeq" id="WP_081200503.1">
    <property type="nucleotide sequence ID" value="NZ_FOCZ01000008.1"/>
</dbReference>
<accession>A0A1V9ESJ1</accession>
<keyword evidence="2" id="KW-1185">Reference proteome</keyword>
<evidence type="ECO:0000313" key="2">
    <source>
        <dbReference type="Proteomes" id="UP000192610"/>
    </source>
</evidence>
<comment type="caution">
    <text evidence="1">The sequence shown here is derived from an EMBL/GenBank/DDBJ whole genome shotgun (WGS) entry which is preliminary data.</text>
</comment>
<reference evidence="2" key="1">
    <citation type="submission" date="2016-04" db="EMBL/GenBank/DDBJ databases">
        <authorList>
            <person name="Chen L."/>
            <person name="Zhuang W."/>
            <person name="Wang G."/>
        </authorList>
    </citation>
    <scope>NUCLEOTIDE SEQUENCE [LARGE SCALE GENOMIC DNA]</scope>
    <source>
        <strain evidence="2">17621</strain>
    </source>
</reference>
<sequence length="370" mass="41187">MRKFTKSISAFWGLINECQEYYTKNARDAYGVANKNFLAIQLLNDPKNWINAYTINVAGVLAVILPIRDPHSIRGQSRSEYPQLGYNRTIMISRNMAGEYNTESVILLTDSPTGLTGSIIPDPWLVNSLQRPHCGALMADVAFSESSKPALIPDRVLKEEPDNTLGLNYGNEKISDIKDYLKCFDNNPSSDHVYDFLVCVMQPEPGTRSPWGFVARGVGNPVDVGHTFLVATEKTPMKTVVRNAGFYPSSFVWPLGPSAKGMLNDDSYHEFNIALRITTTSHQFTQVLSYLSRANLKGYLYNLNSNNCTTFIINALREGNIILPRTTGHWTNGSGLNPGDFGEDLRELTLTSNMTLLTKYQSHPNQGSCV</sequence>